<sequence>MAKNQARFLLRTQ</sequence>
<evidence type="ECO:0000313" key="1">
    <source>
        <dbReference type="EMBL" id="JAH77664.1"/>
    </source>
</evidence>
<accession>A0A0E9VHP7</accession>
<protein>
    <submittedName>
        <fullName evidence="1">Uncharacterized protein</fullName>
    </submittedName>
</protein>
<organism evidence="1">
    <name type="scientific">Anguilla anguilla</name>
    <name type="common">European freshwater eel</name>
    <name type="synonym">Muraena anguilla</name>
    <dbReference type="NCBI Taxonomy" id="7936"/>
    <lineage>
        <taxon>Eukaryota</taxon>
        <taxon>Metazoa</taxon>
        <taxon>Chordata</taxon>
        <taxon>Craniata</taxon>
        <taxon>Vertebrata</taxon>
        <taxon>Euteleostomi</taxon>
        <taxon>Actinopterygii</taxon>
        <taxon>Neopterygii</taxon>
        <taxon>Teleostei</taxon>
        <taxon>Anguilliformes</taxon>
        <taxon>Anguillidae</taxon>
        <taxon>Anguilla</taxon>
    </lineage>
</organism>
<reference evidence="1" key="2">
    <citation type="journal article" date="2015" name="Fish Shellfish Immunol.">
        <title>Early steps in the European eel (Anguilla anguilla)-Vibrio vulnificus interaction in the gills: Role of the RtxA13 toxin.</title>
        <authorList>
            <person name="Callol A."/>
            <person name="Pajuelo D."/>
            <person name="Ebbesson L."/>
            <person name="Teles M."/>
            <person name="MacKenzie S."/>
            <person name="Amaro C."/>
        </authorList>
    </citation>
    <scope>NUCLEOTIDE SEQUENCE</scope>
</reference>
<dbReference type="EMBL" id="GBXM01030913">
    <property type="protein sequence ID" value="JAH77664.1"/>
    <property type="molecule type" value="Transcribed_RNA"/>
</dbReference>
<proteinExistence type="predicted"/>
<name>A0A0E9VHP7_ANGAN</name>
<reference evidence="1" key="1">
    <citation type="submission" date="2014-11" db="EMBL/GenBank/DDBJ databases">
        <authorList>
            <person name="Amaro Gonzalez C."/>
        </authorList>
    </citation>
    <scope>NUCLEOTIDE SEQUENCE</scope>
</reference>